<dbReference type="InterPro" id="IPR036230">
    <property type="entry name" value="LeuA_allosteric_dom_sf"/>
</dbReference>
<comment type="catalytic activity">
    <reaction evidence="7">
        <text>pyruvate + acetyl-CoA + H2O = (3R)-citramalate + CoA + H(+)</text>
        <dbReference type="Rhea" id="RHEA:19045"/>
        <dbReference type="ChEBI" id="CHEBI:15361"/>
        <dbReference type="ChEBI" id="CHEBI:15377"/>
        <dbReference type="ChEBI" id="CHEBI:15378"/>
        <dbReference type="ChEBI" id="CHEBI:30934"/>
        <dbReference type="ChEBI" id="CHEBI:57287"/>
        <dbReference type="ChEBI" id="CHEBI:57288"/>
        <dbReference type="EC" id="2.3.3.21"/>
    </reaction>
</comment>
<dbReference type="AlphaFoldDB" id="A0A1F2WH75"/>
<dbReference type="GO" id="GO:0009097">
    <property type="term" value="P:isoleucine biosynthetic process"/>
    <property type="evidence" value="ECO:0007669"/>
    <property type="project" value="UniProtKB-UniRule"/>
</dbReference>
<accession>A0A1F2WH75</accession>
<dbReference type="EC" id="2.3.3.21" evidence="8"/>
<dbReference type="PROSITE" id="PS00815">
    <property type="entry name" value="AIPM_HOMOCIT_SYNTH_1"/>
    <property type="match status" value="1"/>
</dbReference>
<dbReference type="STRING" id="1797197.A2Y75_03435"/>
<evidence type="ECO:0000259" key="10">
    <source>
        <dbReference type="PROSITE" id="PS50991"/>
    </source>
</evidence>
<sequence>MSERIELVNNLVKLYDTTLRDGAQMEGLSLSVDDKFKILRRLDQFGVHYVECGYPASNPKEAEFFRRLPGVELKNSIPIAFGSTRKAMIGSDKDKGLDELLRAETQAVCIVGKTWELHVRTALRTQLDENLYMIADSVEFLKKHGRQVIYDAEHFFDAYKGNARYAMETVKAAVEAGADWVCLCDTNGGTLPSEVKQIVREAMKEIKIPVGIHAHNDGECAVANSLVAVEEGATMVQGTINGYGERCGNANLCSIIPALALKMDRQVLPPEKLAGLTELCHFVSEIANIKLDSHQPYVGQKAFAHKGGLHVSAVVRDSETYEHVKPELVGNIQRIEVSELSGKSTIVVKGNELGTDLAQNPDKVQEILDMIKEMEYRGYHFEAADGSFELLMRRSLGLQKVFFRLESFRVIMEKREDGSIVTEATVKVHVRGKRIIATGEGNGPVNALDSALRLAIGRAYPELDDIDLEDYKVLILNPEKATAAVTRVLIESGDGEKTWGTIGVSENIIEASWQALVDSIEYGLLHKKAQPER</sequence>
<evidence type="ECO:0000256" key="3">
    <source>
        <dbReference type="ARBA" id="ARBA00022605"/>
    </source>
</evidence>
<dbReference type="GO" id="GO:0003852">
    <property type="term" value="F:2-isopropylmalate synthase activity"/>
    <property type="evidence" value="ECO:0007669"/>
    <property type="project" value="InterPro"/>
</dbReference>
<comment type="caution">
    <text evidence="11">The sequence shown here is derived from an EMBL/GenBank/DDBJ whole genome shotgun (WGS) entry which is preliminary data.</text>
</comment>
<keyword evidence="6" id="KW-0100">Branched-chain amino acid biosynthesis</keyword>
<dbReference type="InterPro" id="IPR002034">
    <property type="entry name" value="AIPM/Hcit_synth_CS"/>
</dbReference>
<name>A0A1F2WH75_9ACTN</name>
<evidence type="ECO:0000256" key="8">
    <source>
        <dbReference type="NCBIfam" id="TIGR00977"/>
    </source>
</evidence>
<dbReference type="Gene3D" id="1.10.238.260">
    <property type="match status" value="1"/>
</dbReference>
<dbReference type="Proteomes" id="UP000177876">
    <property type="component" value="Unassembled WGS sequence"/>
</dbReference>
<gene>
    <name evidence="11" type="ORF">A2Y75_03435</name>
</gene>
<dbReference type="UniPathway" id="UPA00047">
    <property type="reaction ID" value="UER00066"/>
</dbReference>
<dbReference type="SUPFAM" id="SSF110921">
    <property type="entry name" value="2-isopropylmalate synthase LeuA, allosteric (dimerisation) domain"/>
    <property type="match status" value="1"/>
</dbReference>
<dbReference type="Pfam" id="PF22617">
    <property type="entry name" value="HCS_D2"/>
    <property type="match status" value="1"/>
</dbReference>
<dbReference type="Pfam" id="PF08502">
    <property type="entry name" value="LeuA_dimer"/>
    <property type="match status" value="1"/>
</dbReference>
<evidence type="ECO:0000256" key="4">
    <source>
        <dbReference type="ARBA" id="ARBA00022624"/>
    </source>
</evidence>
<reference evidence="11 12" key="1">
    <citation type="journal article" date="2016" name="Nat. Commun.">
        <title>Thousands of microbial genomes shed light on interconnected biogeochemical processes in an aquifer system.</title>
        <authorList>
            <person name="Anantharaman K."/>
            <person name="Brown C.T."/>
            <person name="Hug L.A."/>
            <person name="Sharon I."/>
            <person name="Castelle C.J."/>
            <person name="Probst A.J."/>
            <person name="Thomas B.C."/>
            <person name="Singh A."/>
            <person name="Wilkins M.J."/>
            <person name="Karaoz U."/>
            <person name="Brodie E.L."/>
            <person name="Williams K.H."/>
            <person name="Hubbard S.S."/>
            <person name="Banfield J.F."/>
        </authorList>
    </citation>
    <scope>NUCLEOTIDE SEQUENCE [LARGE SCALE GENOMIC DNA]</scope>
</reference>
<evidence type="ECO:0000256" key="5">
    <source>
        <dbReference type="ARBA" id="ARBA00022679"/>
    </source>
</evidence>
<dbReference type="PANTHER" id="PTHR43538:SF1">
    <property type="entry name" value="(R)-CITRAMALATE SYNTHASE"/>
    <property type="match status" value="1"/>
</dbReference>
<dbReference type="GO" id="GO:0043714">
    <property type="term" value="F:(R)-citramalate synthase activity"/>
    <property type="evidence" value="ECO:0007669"/>
    <property type="project" value="UniProtKB-UniRule"/>
</dbReference>
<dbReference type="SUPFAM" id="SSF51569">
    <property type="entry name" value="Aldolase"/>
    <property type="match status" value="1"/>
</dbReference>
<evidence type="ECO:0000313" key="12">
    <source>
        <dbReference type="Proteomes" id="UP000177876"/>
    </source>
</evidence>
<protein>
    <recommendedName>
        <fullName evidence="8">Citramalate synthase</fullName>
        <ecNumber evidence="8">2.3.3.21</ecNumber>
    </recommendedName>
</protein>
<organism evidence="11 12">
    <name type="scientific">Candidatus Solincola sediminis</name>
    <dbReference type="NCBI Taxonomy" id="1797199"/>
    <lineage>
        <taxon>Bacteria</taxon>
        <taxon>Bacillati</taxon>
        <taxon>Actinomycetota</taxon>
        <taxon>Candidatus Geothermincolia</taxon>
        <taxon>Candidatus Geothermincolales</taxon>
        <taxon>Candidatus Geothermincolaceae</taxon>
        <taxon>Candidatus Solincola</taxon>
    </lineage>
</organism>
<dbReference type="SMART" id="SM00917">
    <property type="entry name" value="LeuA_dimer"/>
    <property type="match status" value="1"/>
</dbReference>
<keyword evidence="4" id="KW-0412">Isoleucine biosynthesis</keyword>
<evidence type="ECO:0000256" key="1">
    <source>
        <dbReference type="ARBA" id="ARBA00004743"/>
    </source>
</evidence>
<dbReference type="Gene3D" id="3.20.20.70">
    <property type="entry name" value="Aldolase class I"/>
    <property type="match status" value="1"/>
</dbReference>
<feature type="domain" description="Pyruvate carboxyltransferase" evidence="10">
    <location>
        <begin position="12"/>
        <end position="274"/>
    </location>
</feature>
<evidence type="ECO:0000256" key="7">
    <source>
        <dbReference type="ARBA" id="ARBA00048263"/>
    </source>
</evidence>
<comment type="pathway">
    <text evidence="1">Amino-acid biosynthesis; L-isoleucine biosynthesis; 2-oxobutanoate from pyruvate: step 1/3.</text>
</comment>
<dbReference type="CDD" id="cd07941">
    <property type="entry name" value="DRE_TIM_LeuA3"/>
    <property type="match status" value="1"/>
</dbReference>
<dbReference type="NCBIfam" id="TIGR00977">
    <property type="entry name" value="citramal_synth"/>
    <property type="match status" value="1"/>
</dbReference>
<evidence type="ECO:0000256" key="9">
    <source>
        <dbReference type="RuleBase" id="RU003523"/>
    </source>
</evidence>
<dbReference type="Pfam" id="PF00682">
    <property type="entry name" value="HMGL-like"/>
    <property type="match status" value="1"/>
</dbReference>
<dbReference type="InterPro" id="IPR005675">
    <property type="entry name" value="Citramal_synthase"/>
</dbReference>
<keyword evidence="5 9" id="KW-0808">Transferase</keyword>
<dbReference type="PROSITE" id="PS50991">
    <property type="entry name" value="PYR_CT"/>
    <property type="match status" value="1"/>
</dbReference>
<dbReference type="Gene3D" id="3.30.160.270">
    <property type="match status" value="1"/>
</dbReference>
<dbReference type="InterPro" id="IPR000891">
    <property type="entry name" value="PYR_CT"/>
</dbReference>
<dbReference type="InterPro" id="IPR013709">
    <property type="entry name" value="2-isopropylmalate_synth_dimer"/>
</dbReference>
<dbReference type="InterPro" id="IPR013785">
    <property type="entry name" value="Aldolase_TIM"/>
</dbReference>
<proteinExistence type="inferred from homology"/>
<dbReference type="GO" id="GO:0009098">
    <property type="term" value="P:L-leucine biosynthetic process"/>
    <property type="evidence" value="ECO:0007669"/>
    <property type="project" value="InterPro"/>
</dbReference>
<dbReference type="PANTHER" id="PTHR43538">
    <property type="entry name" value="ALPHA-IPM SYNTHASE/HOMOCITRATE SYNTHASE"/>
    <property type="match status" value="1"/>
</dbReference>
<evidence type="ECO:0000256" key="2">
    <source>
        <dbReference type="ARBA" id="ARBA00006154"/>
    </source>
</evidence>
<dbReference type="InterPro" id="IPR054691">
    <property type="entry name" value="LeuA/HCS_post-cat"/>
</dbReference>
<comment type="similarity">
    <text evidence="2 9">Belongs to the alpha-IPM synthase/homocitrate synthase family.</text>
</comment>
<dbReference type="EMBL" id="MELK01000048">
    <property type="protein sequence ID" value="OFW56184.1"/>
    <property type="molecule type" value="Genomic_DNA"/>
</dbReference>
<keyword evidence="3" id="KW-0028">Amino-acid biosynthesis</keyword>
<evidence type="ECO:0000256" key="6">
    <source>
        <dbReference type="ARBA" id="ARBA00023304"/>
    </source>
</evidence>
<evidence type="ECO:0000313" key="11">
    <source>
        <dbReference type="EMBL" id="OFW56184.1"/>
    </source>
</evidence>